<dbReference type="KEGG" id="pspi:PS2015_2937"/>
<sequence length="492" mass="54392">MILQWGGNYIRLTVLAGILLATGLQACAVNPATGQSNLVLMSERRELEIGQEEHEKVLASMRIMEDEALNAYVNEVGQRVARTSHRPDLSYTFTVIDSPEINAFALPGGYVYINRGLLLYLKSEDELAAVLAHEVGHITARHAIQQQARGRLGSAAATVGGVVAAVATGSGYIGSELAQIGSIWAAAGVSGFGRENELEADSLGAQYLYNAGYNPRAMIDVLSVLKSQEDFNVRVAQRQPSYHGLFTTHPRNDVRLQQAVSQAGNLSADQMRETDPLIFRQHIDGLPFGENVTSTGDRNRYYQDLLSYTMVFPDAWSIRETPTTVTASAPEGSASIRVEAQRLQENKEPRLYIRENLGIADLQQSEALSQYRLIGYTGTHTNDAGNHERVAAIYLGPRVFVFRAEIPDPEAVQDLDRLLLSSIRTFRAIQMNERSGSSSLRVRYVQVTEGFDWRALAARSPIPQYPEETLRLLNGYYPIGNPQPGEWIKILQ</sequence>
<dbReference type="CDD" id="cd07333">
    <property type="entry name" value="M48C_bepA_like"/>
    <property type="match status" value="1"/>
</dbReference>
<keyword evidence="4" id="KW-0378">Hydrolase</keyword>
<evidence type="ECO:0000256" key="3">
    <source>
        <dbReference type="ARBA" id="ARBA00022723"/>
    </source>
</evidence>
<dbReference type="GO" id="GO:0004222">
    <property type="term" value="F:metalloendopeptidase activity"/>
    <property type="evidence" value="ECO:0007669"/>
    <property type="project" value="InterPro"/>
</dbReference>
<feature type="domain" description="Peptidase M48" evidence="7">
    <location>
        <begin position="69"/>
        <end position="259"/>
    </location>
</feature>
<keyword evidence="3" id="KW-0479">Metal-binding</keyword>
<keyword evidence="9" id="KW-1185">Reference proteome</keyword>
<dbReference type="PANTHER" id="PTHR22726">
    <property type="entry name" value="METALLOENDOPEPTIDASE OMA1"/>
    <property type="match status" value="1"/>
</dbReference>
<proteinExistence type="predicted"/>
<evidence type="ECO:0000256" key="2">
    <source>
        <dbReference type="ARBA" id="ARBA00022670"/>
    </source>
</evidence>
<reference evidence="8 9" key="1">
    <citation type="submission" date="2015-11" db="EMBL/GenBank/DDBJ databases">
        <authorList>
            <person name="Zhang Y."/>
            <person name="Guo Z."/>
        </authorList>
    </citation>
    <scope>NUCLEOTIDE SEQUENCE [LARGE SCALE GENOMIC DNA]</scope>
    <source>
        <strain evidence="8 9">KCTC 32221</strain>
    </source>
</reference>
<name>A0A0S2KGV0_9GAMM</name>
<comment type="cofactor">
    <cofactor evidence="1">
        <name>Zn(2+)</name>
        <dbReference type="ChEBI" id="CHEBI:29105"/>
    </cofactor>
</comment>
<evidence type="ECO:0000313" key="8">
    <source>
        <dbReference type="EMBL" id="ALO47564.1"/>
    </source>
</evidence>
<dbReference type="PATRIC" id="fig|1249552.3.peg.2967"/>
<dbReference type="STRING" id="1249552.PS2015_2937"/>
<evidence type="ECO:0000256" key="1">
    <source>
        <dbReference type="ARBA" id="ARBA00001947"/>
    </source>
</evidence>
<keyword evidence="2" id="KW-0645">Protease</keyword>
<dbReference type="AlphaFoldDB" id="A0A0S2KGV0"/>
<accession>A0A0S2KGV0</accession>
<dbReference type="EMBL" id="CP013189">
    <property type="protein sequence ID" value="ALO47564.1"/>
    <property type="molecule type" value="Genomic_DNA"/>
</dbReference>
<dbReference type="InterPro" id="IPR051156">
    <property type="entry name" value="Mito/Outer_Membr_Metalloprot"/>
</dbReference>
<dbReference type="Gene3D" id="3.30.2010.10">
    <property type="entry name" value="Metalloproteases ('zincins'), catalytic domain"/>
    <property type="match status" value="1"/>
</dbReference>
<protein>
    <submittedName>
        <fullName evidence="8">Peptidase M48</fullName>
    </submittedName>
</protein>
<keyword evidence="5" id="KW-0862">Zinc</keyword>
<dbReference type="PANTHER" id="PTHR22726:SF24">
    <property type="entry name" value="M48 FAMILY METALLOPEPTIDASE"/>
    <property type="match status" value="1"/>
</dbReference>
<evidence type="ECO:0000256" key="6">
    <source>
        <dbReference type="ARBA" id="ARBA00023049"/>
    </source>
</evidence>
<organism evidence="8 9">
    <name type="scientific">Pseudohongiella spirulinae</name>
    <dbReference type="NCBI Taxonomy" id="1249552"/>
    <lineage>
        <taxon>Bacteria</taxon>
        <taxon>Pseudomonadati</taxon>
        <taxon>Pseudomonadota</taxon>
        <taxon>Gammaproteobacteria</taxon>
        <taxon>Pseudomonadales</taxon>
        <taxon>Pseudohongiellaceae</taxon>
        <taxon>Pseudohongiella</taxon>
    </lineage>
</organism>
<dbReference type="InterPro" id="IPR001915">
    <property type="entry name" value="Peptidase_M48"/>
</dbReference>
<evidence type="ECO:0000313" key="9">
    <source>
        <dbReference type="Proteomes" id="UP000065641"/>
    </source>
</evidence>
<dbReference type="GO" id="GO:0051603">
    <property type="term" value="P:proteolysis involved in protein catabolic process"/>
    <property type="evidence" value="ECO:0007669"/>
    <property type="project" value="TreeGrafter"/>
</dbReference>
<keyword evidence="6" id="KW-0482">Metalloprotease</keyword>
<evidence type="ECO:0000256" key="5">
    <source>
        <dbReference type="ARBA" id="ARBA00022833"/>
    </source>
</evidence>
<evidence type="ECO:0000256" key="4">
    <source>
        <dbReference type="ARBA" id="ARBA00022801"/>
    </source>
</evidence>
<dbReference type="GO" id="GO:0046872">
    <property type="term" value="F:metal ion binding"/>
    <property type="evidence" value="ECO:0007669"/>
    <property type="project" value="UniProtKB-KW"/>
</dbReference>
<dbReference type="Proteomes" id="UP000065641">
    <property type="component" value="Chromosome"/>
</dbReference>
<dbReference type="GO" id="GO:0016020">
    <property type="term" value="C:membrane"/>
    <property type="evidence" value="ECO:0007669"/>
    <property type="project" value="TreeGrafter"/>
</dbReference>
<dbReference type="Pfam" id="PF01435">
    <property type="entry name" value="Peptidase_M48"/>
    <property type="match status" value="1"/>
</dbReference>
<evidence type="ECO:0000259" key="7">
    <source>
        <dbReference type="Pfam" id="PF01435"/>
    </source>
</evidence>
<gene>
    <name evidence="8" type="ORF">PS2015_2937</name>
</gene>
<dbReference type="RefSeq" id="WP_058022944.1">
    <property type="nucleotide sequence ID" value="NZ_CP013189.1"/>
</dbReference>